<protein>
    <recommendedName>
        <fullName evidence="4">BED-type domain-containing protein</fullName>
    </recommendedName>
</protein>
<feature type="compositionally biased region" description="Basic residues" evidence="1">
    <location>
        <begin position="1"/>
        <end position="16"/>
    </location>
</feature>
<gene>
    <name evidence="2" type="ORF">B0A49_11876</name>
</gene>
<sequence length="233" mass="25843">MPPKSQTRRSNSKRTIRPTAKASTSSQALPPSPPNTQQNTLVSTHQNTQTTFAFSSPRRVVVTPPTALIETPSELSDTLIDASERVSFPLQGALLHASYQLRPRQKRGIGDNRISWIWRHGIDIERLSTGLEWKGKFWLCKACHEGGIKRQPLAAESSSNASKHMLKSHGIAPTGPPIQQPPTQSLDGWMKKDLPPEAKEEVFKRDLINWIAQADISFMQAASTELHKVIKSG</sequence>
<organism evidence="2 3">
    <name type="scientific">Cryomyces minteri</name>
    <dbReference type="NCBI Taxonomy" id="331657"/>
    <lineage>
        <taxon>Eukaryota</taxon>
        <taxon>Fungi</taxon>
        <taxon>Dikarya</taxon>
        <taxon>Ascomycota</taxon>
        <taxon>Pezizomycotina</taxon>
        <taxon>Dothideomycetes</taxon>
        <taxon>Dothideomycetes incertae sedis</taxon>
        <taxon>Cryomyces</taxon>
    </lineage>
</organism>
<accession>A0A4U0WM06</accession>
<feature type="region of interest" description="Disordered" evidence="1">
    <location>
        <begin position="1"/>
        <end position="41"/>
    </location>
</feature>
<dbReference type="EMBL" id="NAJN01001298">
    <property type="protein sequence ID" value="TKA64214.1"/>
    <property type="molecule type" value="Genomic_DNA"/>
</dbReference>
<evidence type="ECO:0000313" key="3">
    <source>
        <dbReference type="Proteomes" id="UP000308768"/>
    </source>
</evidence>
<evidence type="ECO:0000313" key="2">
    <source>
        <dbReference type="EMBL" id="TKA64214.1"/>
    </source>
</evidence>
<evidence type="ECO:0008006" key="4">
    <source>
        <dbReference type="Google" id="ProtNLM"/>
    </source>
</evidence>
<feature type="region of interest" description="Disordered" evidence="1">
    <location>
        <begin position="156"/>
        <end position="187"/>
    </location>
</feature>
<proteinExistence type="predicted"/>
<dbReference type="AlphaFoldDB" id="A0A4U0WM06"/>
<feature type="non-terminal residue" evidence="2">
    <location>
        <position position="233"/>
    </location>
</feature>
<name>A0A4U0WM06_9PEZI</name>
<dbReference type="Proteomes" id="UP000308768">
    <property type="component" value="Unassembled WGS sequence"/>
</dbReference>
<dbReference type="OrthoDB" id="10292937at2759"/>
<comment type="caution">
    <text evidence="2">The sequence shown here is derived from an EMBL/GenBank/DDBJ whole genome shotgun (WGS) entry which is preliminary data.</text>
</comment>
<reference evidence="2 3" key="1">
    <citation type="submission" date="2017-03" db="EMBL/GenBank/DDBJ databases">
        <title>Genomes of endolithic fungi from Antarctica.</title>
        <authorList>
            <person name="Coleine C."/>
            <person name="Masonjones S."/>
            <person name="Stajich J.E."/>
        </authorList>
    </citation>
    <scope>NUCLEOTIDE SEQUENCE [LARGE SCALE GENOMIC DNA]</scope>
    <source>
        <strain evidence="2 3">CCFEE 5187</strain>
    </source>
</reference>
<keyword evidence="3" id="KW-1185">Reference proteome</keyword>
<evidence type="ECO:0000256" key="1">
    <source>
        <dbReference type="SAM" id="MobiDB-lite"/>
    </source>
</evidence>
<feature type="compositionally biased region" description="Polar residues" evidence="1">
    <location>
        <begin position="21"/>
        <end position="41"/>
    </location>
</feature>